<organism evidence="2 3">
    <name type="scientific">Trichoderma longibrachiatum ATCC 18648</name>
    <dbReference type="NCBI Taxonomy" id="983965"/>
    <lineage>
        <taxon>Eukaryota</taxon>
        <taxon>Fungi</taxon>
        <taxon>Dikarya</taxon>
        <taxon>Ascomycota</taxon>
        <taxon>Pezizomycotina</taxon>
        <taxon>Sordariomycetes</taxon>
        <taxon>Hypocreomycetidae</taxon>
        <taxon>Hypocreales</taxon>
        <taxon>Hypocreaceae</taxon>
        <taxon>Trichoderma</taxon>
    </lineage>
</organism>
<evidence type="ECO:0000256" key="1">
    <source>
        <dbReference type="SAM" id="MobiDB-lite"/>
    </source>
</evidence>
<evidence type="ECO:0000313" key="3">
    <source>
        <dbReference type="Proteomes" id="UP000240760"/>
    </source>
</evidence>
<dbReference type="Proteomes" id="UP000240760">
    <property type="component" value="Unassembled WGS sequence"/>
</dbReference>
<accession>A0A2T4CA27</accession>
<dbReference type="EMBL" id="KZ679129">
    <property type="protein sequence ID" value="PTB78394.1"/>
    <property type="molecule type" value="Genomic_DNA"/>
</dbReference>
<gene>
    <name evidence="2" type="ORF">M440DRAFT_1191700</name>
</gene>
<protein>
    <submittedName>
        <fullName evidence="2">Uncharacterized protein</fullName>
    </submittedName>
</protein>
<feature type="region of interest" description="Disordered" evidence="1">
    <location>
        <begin position="1"/>
        <end position="50"/>
    </location>
</feature>
<evidence type="ECO:0000313" key="2">
    <source>
        <dbReference type="EMBL" id="PTB78394.1"/>
    </source>
</evidence>
<feature type="compositionally biased region" description="Basic and acidic residues" evidence="1">
    <location>
        <begin position="15"/>
        <end position="31"/>
    </location>
</feature>
<reference evidence="2 3" key="1">
    <citation type="submission" date="2016-07" db="EMBL/GenBank/DDBJ databases">
        <title>Multiple horizontal gene transfer events from other fungi enriched the ability of initially mycotrophic Trichoderma (Ascomycota) to feed on dead plant biomass.</title>
        <authorList>
            <consortium name="DOE Joint Genome Institute"/>
            <person name="Aerts A."/>
            <person name="Atanasova L."/>
            <person name="Chenthamara K."/>
            <person name="Zhang J."/>
            <person name="Grujic M."/>
            <person name="Henrissat B."/>
            <person name="Kuo A."/>
            <person name="Salamov A."/>
            <person name="Lipzen A."/>
            <person name="Labutti K."/>
            <person name="Barry K."/>
            <person name="Miao Y."/>
            <person name="Rahimi M.J."/>
            <person name="Shen Q."/>
            <person name="Grigoriev I.V."/>
            <person name="Kubicek C.P."/>
            <person name="Druzhinina I.S."/>
        </authorList>
    </citation>
    <scope>NUCLEOTIDE SEQUENCE [LARGE SCALE GENOMIC DNA]</scope>
    <source>
        <strain evidence="2 3">ATCC 18648</strain>
    </source>
</reference>
<sequence length="163" mass="18191">MSGQTAADVFGRRRSTGERPLDRASHQTAERRSRKRKERESEGNGTLQGSIQQLRFCSNMNVEAPTGFRRAGFLYLGAARVRAPKVPASLGRARNDTSLACVLTRSGNASDLAFEWTLHGEQSRAARRIRPRTRSGAMQTKLHSCSQVPGYGAELRLDRTWWC</sequence>
<keyword evidence="3" id="KW-1185">Reference proteome</keyword>
<dbReference type="AlphaFoldDB" id="A0A2T4CA27"/>
<name>A0A2T4CA27_TRILO</name>
<proteinExistence type="predicted"/>